<evidence type="ECO:0000256" key="1">
    <source>
        <dbReference type="SAM" id="MobiDB-lite"/>
    </source>
</evidence>
<proteinExistence type="predicted"/>
<protein>
    <submittedName>
        <fullName evidence="2">Uncharacterized protein</fullName>
    </submittedName>
</protein>
<dbReference type="Proteomes" id="UP000663829">
    <property type="component" value="Unassembled WGS sequence"/>
</dbReference>
<feature type="region of interest" description="Disordered" evidence="1">
    <location>
        <begin position="107"/>
        <end position="143"/>
    </location>
</feature>
<dbReference type="EMBL" id="CAJOBC010093944">
    <property type="protein sequence ID" value="CAF4421005.1"/>
    <property type="molecule type" value="Genomic_DNA"/>
</dbReference>
<feature type="non-terminal residue" evidence="2">
    <location>
        <position position="1"/>
    </location>
</feature>
<sequence length="143" mass="16206">LIASDSVRVEKEWINFESYSANNYVRKLLGSAESVLVNTNEGIKFPLNENSIETKIIEKDLMVKFETQNNKLQGMDTSIEQLKIQVEHLINCSQQIMKGLKISMEEASDKQDLREAEKKPQADMKHEADSTEDISKISSVLSS</sequence>
<dbReference type="AlphaFoldDB" id="A0A815XN45"/>
<name>A0A815XN45_9BILA</name>
<keyword evidence="4" id="KW-1185">Reference proteome</keyword>
<reference evidence="2" key="1">
    <citation type="submission" date="2021-02" db="EMBL/GenBank/DDBJ databases">
        <authorList>
            <person name="Nowell W R."/>
        </authorList>
    </citation>
    <scope>NUCLEOTIDE SEQUENCE</scope>
</reference>
<dbReference type="EMBL" id="CAJNOQ010028202">
    <property type="protein sequence ID" value="CAF1559631.1"/>
    <property type="molecule type" value="Genomic_DNA"/>
</dbReference>
<evidence type="ECO:0000313" key="4">
    <source>
        <dbReference type="Proteomes" id="UP000663829"/>
    </source>
</evidence>
<accession>A0A815XN45</accession>
<organism evidence="2 4">
    <name type="scientific">Didymodactylos carnosus</name>
    <dbReference type="NCBI Taxonomy" id="1234261"/>
    <lineage>
        <taxon>Eukaryota</taxon>
        <taxon>Metazoa</taxon>
        <taxon>Spiralia</taxon>
        <taxon>Gnathifera</taxon>
        <taxon>Rotifera</taxon>
        <taxon>Eurotatoria</taxon>
        <taxon>Bdelloidea</taxon>
        <taxon>Philodinida</taxon>
        <taxon>Philodinidae</taxon>
        <taxon>Didymodactylos</taxon>
    </lineage>
</organism>
<evidence type="ECO:0000313" key="3">
    <source>
        <dbReference type="EMBL" id="CAF4421005.1"/>
    </source>
</evidence>
<evidence type="ECO:0000313" key="2">
    <source>
        <dbReference type="EMBL" id="CAF1559631.1"/>
    </source>
</evidence>
<feature type="compositionally biased region" description="Basic and acidic residues" evidence="1">
    <location>
        <begin position="107"/>
        <end position="135"/>
    </location>
</feature>
<dbReference type="Proteomes" id="UP000681722">
    <property type="component" value="Unassembled WGS sequence"/>
</dbReference>
<comment type="caution">
    <text evidence="2">The sequence shown here is derived from an EMBL/GenBank/DDBJ whole genome shotgun (WGS) entry which is preliminary data.</text>
</comment>
<gene>
    <name evidence="2" type="ORF">GPM918_LOCUS39683</name>
    <name evidence="3" type="ORF">SRO942_LOCUS40577</name>
</gene>